<accession>A0ACA9N574</accession>
<comment type="caution">
    <text evidence="1">The sequence shown here is derived from an EMBL/GenBank/DDBJ whole genome shotgun (WGS) entry which is preliminary data.</text>
</comment>
<evidence type="ECO:0000313" key="2">
    <source>
        <dbReference type="Proteomes" id="UP000789525"/>
    </source>
</evidence>
<dbReference type="EMBL" id="CAJVPT010017862">
    <property type="protein sequence ID" value="CAG8629457.1"/>
    <property type="molecule type" value="Genomic_DNA"/>
</dbReference>
<gene>
    <name evidence="1" type="ORF">ACOLOM_LOCUS7582</name>
</gene>
<name>A0ACA9N574_9GLOM</name>
<proteinExistence type="predicted"/>
<dbReference type="Proteomes" id="UP000789525">
    <property type="component" value="Unassembled WGS sequence"/>
</dbReference>
<reference evidence="1" key="1">
    <citation type="submission" date="2021-06" db="EMBL/GenBank/DDBJ databases">
        <authorList>
            <person name="Kallberg Y."/>
            <person name="Tangrot J."/>
            <person name="Rosling A."/>
        </authorList>
    </citation>
    <scope>NUCLEOTIDE SEQUENCE</scope>
    <source>
        <strain evidence="1">CL356</strain>
    </source>
</reference>
<evidence type="ECO:0000313" key="1">
    <source>
        <dbReference type="EMBL" id="CAG8629457.1"/>
    </source>
</evidence>
<organism evidence="1 2">
    <name type="scientific">Acaulospora colombiana</name>
    <dbReference type="NCBI Taxonomy" id="27376"/>
    <lineage>
        <taxon>Eukaryota</taxon>
        <taxon>Fungi</taxon>
        <taxon>Fungi incertae sedis</taxon>
        <taxon>Mucoromycota</taxon>
        <taxon>Glomeromycotina</taxon>
        <taxon>Glomeromycetes</taxon>
        <taxon>Diversisporales</taxon>
        <taxon>Acaulosporaceae</taxon>
        <taxon>Acaulospora</taxon>
    </lineage>
</organism>
<keyword evidence="2" id="KW-1185">Reference proteome</keyword>
<sequence length="282" mass="32181">MASFPYTRKERASEKESEDRRYESEKDQEEVKNNDILRFNLGLVASAFSSILKSPVVTLDDYLKEEGNETVDFSQQILDVNSIHKSFLVTEEDIFGHNLFEDYYSTGLREVTLTTPVSIQGRPYAPPPPPRTRSQKIQIFVSALSSTKSSIIIDNNATVLQLKEKICHLLGYGIPCQRIIFAGKQLDDDRSLSSYNIQNSSTVHLVFRLIGGMTSYIITPEFLKPEFDFDFTNITDDVIYMRGGHPYKRPCGWNRLALNVSQKYDSDDWLGIHLQRNSSTES</sequence>
<feature type="non-terminal residue" evidence="1">
    <location>
        <position position="282"/>
    </location>
</feature>
<protein>
    <submittedName>
        <fullName evidence="1">5204_t:CDS:1</fullName>
    </submittedName>
</protein>